<comment type="similarity">
    <text evidence="1 5 6">Belongs to the universal ribosomal protein uS2 family.</text>
</comment>
<dbReference type="FunCoup" id="D1C4K1">
    <property type="interactions" value="504"/>
</dbReference>
<reference evidence="9" key="1">
    <citation type="submission" date="2009-11" db="EMBL/GenBank/DDBJ databases">
        <title>The complete chromosome 1 of Sphaerobacter thermophilus DSM 20745.</title>
        <authorList>
            <person name="Lucas S."/>
            <person name="Copeland A."/>
            <person name="Lapidus A."/>
            <person name="Glavina del Rio T."/>
            <person name="Dalin E."/>
            <person name="Tice H."/>
            <person name="Bruce D."/>
            <person name="Goodwin L."/>
            <person name="Pitluck S."/>
            <person name="Kyrpides N."/>
            <person name="Mavromatis K."/>
            <person name="Ivanova N."/>
            <person name="Mikhailova N."/>
            <person name="LaButti K.M."/>
            <person name="Clum A."/>
            <person name="Sun H.I."/>
            <person name="Brettin T."/>
            <person name="Detter J.C."/>
            <person name="Han C."/>
            <person name="Larimer F."/>
            <person name="Land M."/>
            <person name="Hauser L."/>
            <person name="Markowitz V."/>
            <person name="Cheng J.F."/>
            <person name="Hugenholtz P."/>
            <person name="Woyke T."/>
            <person name="Wu D."/>
            <person name="Steenblock K."/>
            <person name="Schneider S."/>
            <person name="Pukall R."/>
            <person name="Goeker M."/>
            <person name="Klenk H.P."/>
            <person name="Eisen J.A."/>
        </authorList>
    </citation>
    <scope>NUCLEOTIDE SEQUENCE [LARGE SCALE GENOMIC DNA]</scope>
    <source>
        <strain evidence="9">ATCC 49802 / DSM 20745 / S 6022</strain>
    </source>
</reference>
<dbReference type="Proteomes" id="UP000002027">
    <property type="component" value="Chromosome 1"/>
</dbReference>
<feature type="region of interest" description="Disordered" evidence="7">
    <location>
        <begin position="222"/>
        <end position="269"/>
    </location>
</feature>
<evidence type="ECO:0000256" key="7">
    <source>
        <dbReference type="SAM" id="MobiDB-lite"/>
    </source>
</evidence>
<sequence>MKALLEAGVHFGHQTKRWNPKMRPYIFTERHGIHIIDLQQTVRLLAEAQDFARDLAARGGRVIFVGTKKQAQEAVKNAAERSGMFYVNRRWLGGTLTNFVTIRSRLRYLKELERQAAAGELDTLPKQEGIRKRRELEKLRQTLGGMRDMTQLPAAIFVVDPKRESIAVAEARRLGIPIIAMVDTNCDPDLIDYVIPANDDAIRSVRLITSRIADALIEGRTELESTMAGEPGVGEEPEEDLPDYSIDEEEPLEDEEELEAETEAPSSRR</sequence>
<gene>
    <name evidence="5" type="primary">rpsB</name>
    <name evidence="8" type="ordered locus">Sthe_1734</name>
</gene>
<dbReference type="OrthoDB" id="9808036at2"/>
<dbReference type="SUPFAM" id="SSF52313">
    <property type="entry name" value="Ribosomal protein S2"/>
    <property type="match status" value="1"/>
</dbReference>
<name>D1C4K1_SPHTD</name>
<accession>D1C4K1</accession>
<keyword evidence="2 5" id="KW-0689">Ribosomal protein</keyword>
<evidence type="ECO:0000256" key="3">
    <source>
        <dbReference type="ARBA" id="ARBA00023274"/>
    </source>
</evidence>
<dbReference type="InterPro" id="IPR001865">
    <property type="entry name" value="Ribosomal_uS2"/>
</dbReference>
<dbReference type="NCBIfam" id="TIGR01011">
    <property type="entry name" value="rpsB_bact"/>
    <property type="match status" value="1"/>
</dbReference>
<dbReference type="GO" id="GO:0003735">
    <property type="term" value="F:structural constituent of ribosome"/>
    <property type="evidence" value="ECO:0007669"/>
    <property type="project" value="InterPro"/>
</dbReference>
<evidence type="ECO:0000256" key="6">
    <source>
        <dbReference type="RuleBase" id="RU003631"/>
    </source>
</evidence>
<dbReference type="EMBL" id="CP001823">
    <property type="protein sequence ID" value="ACZ39168.1"/>
    <property type="molecule type" value="Genomic_DNA"/>
</dbReference>
<dbReference type="InterPro" id="IPR018130">
    <property type="entry name" value="Ribosomal_uS2_CS"/>
</dbReference>
<evidence type="ECO:0000313" key="8">
    <source>
        <dbReference type="EMBL" id="ACZ39168.1"/>
    </source>
</evidence>
<keyword evidence="9" id="KW-1185">Reference proteome</keyword>
<protein>
    <recommendedName>
        <fullName evidence="4 5">Small ribosomal subunit protein uS2</fullName>
    </recommendedName>
</protein>
<dbReference type="PRINTS" id="PR00395">
    <property type="entry name" value="RIBOSOMALS2"/>
</dbReference>
<evidence type="ECO:0000256" key="1">
    <source>
        <dbReference type="ARBA" id="ARBA00006242"/>
    </source>
</evidence>
<proteinExistence type="inferred from homology"/>
<dbReference type="CDD" id="cd01425">
    <property type="entry name" value="RPS2"/>
    <property type="match status" value="1"/>
</dbReference>
<dbReference type="Gene3D" id="3.40.50.10490">
    <property type="entry name" value="Glucose-6-phosphate isomerase like protein, domain 1"/>
    <property type="match status" value="1"/>
</dbReference>
<dbReference type="InterPro" id="IPR023591">
    <property type="entry name" value="Ribosomal_uS2_flav_dom_sf"/>
</dbReference>
<evidence type="ECO:0000313" key="9">
    <source>
        <dbReference type="Proteomes" id="UP000002027"/>
    </source>
</evidence>
<organism evidence="8 9">
    <name type="scientific">Sphaerobacter thermophilus (strain ATCC 49802 / DSM 20745 / KCCM 41009 / NCIMB 13125 / S 6022)</name>
    <dbReference type="NCBI Taxonomy" id="479434"/>
    <lineage>
        <taxon>Bacteria</taxon>
        <taxon>Pseudomonadati</taxon>
        <taxon>Thermomicrobiota</taxon>
        <taxon>Thermomicrobia</taxon>
        <taxon>Sphaerobacterales</taxon>
        <taxon>Sphaerobacterineae</taxon>
        <taxon>Sphaerobacteraceae</taxon>
        <taxon>Sphaerobacter</taxon>
    </lineage>
</organism>
<evidence type="ECO:0000256" key="4">
    <source>
        <dbReference type="ARBA" id="ARBA00035256"/>
    </source>
</evidence>
<dbReference type="AlphaFoldDB" id="D1C4K1"/>
<dbReference type="PANTHER" id="PTHR12534">
    <property type="entry name" value="30S RIBOSOMAL PROTEIN S2 PROKARYOTIC AND ORGANELLAR"/>
    <property type="match status" value="1"/>
</dbReference>
<dbReference type="PROSITE" id="PS00962">
    <property type="entry name" value="RIBOSOMAL_S2_1"/>
    <property type="match status" value="1"/>
</dbReference>
<feature type="compositionally biased region" description="Acidic residues" evidence="7">
    <location>
        <begin position="233"/>
        <end position="262"/>
    </location>
</feature>
<dbReference type="FunFam" id="1.10.287.610:FF:000001">
    <property type="entry name" value="30S ribosomal protein S2"/>
    <property type="match status" value="1"/>
</dbReference>
<evidence type="ECO:0000256" key="2">
    <source>
        <dbReference type="ARBA" id="ARBA00022980"/>
    </source>
</evidence>
<dbReference type="HAMAP" id="MF_00291_B">
    <property type="entry name" value="Ribosomal_uS2_B"/>
    <property type="match status" value="1"/>
</dbReference>
<dbReference type="eggNOG" id="COG0052">
    <property type="taxonomic scope" value="Bacteria"/>
</dbReference>
<dbReference type="HOGENOM" id="CLU_040318_1_2_0"/>
<dbReference type="STRING" id="479434.Sthe_1734"/>
<dbReference type="Pfam" id="PF00318">
    <property type="entry name" value="Ribosomal_S2"/>
    <property type="match status" value="1"/>
</dbReference>
<dbReference type="Gene3D" id="1.10.287.610">
    <property type="entry name" value="Helix hairpin bin"/>
    <property type="match status" value="1"/>
</dbReference>
<dbReference type="PROSITE" id="PS00963">
    <property type="entry name" value="RIBOSOMAL_S2_2"/>
    <property type="match status" value="1"/>
</dbReference>
<reference evidence="8 9" key="2">
    <citation type="journal article" date="2010" name="Stand. Genomic Sci.">
        <title>Complete genome sequence of Desulfohalobium retbaense type strain (HR(100)).</title>
        <authorList>
            <person name="Spring S."/>
            <person name="Nolan M."/>
            <person name="Lapidus A."/>
            <person name="Glavina Del Rio T."/>
            <person name="Copeland A."/>
            <person name="Tice H."/>
            <person name="Cheng J.F."/>
            <person name="Lucas S."/>
            <person name="Land M."/>
            <person name="Chen F."/>
            <person name="Bruce D."/>
            <person name="Goodwin L."/>
            <person name="Pitluck S."/>
            <person name="Ivanova N."/>
            <person name="Mavromatis K."/>
            <person name="Mikhailova N."/>
            <person name="Pati A."/>
            <person name="Chen A."/>
            <person name="Palaniappan K."/>
            <person name="Hauser L."/>
            <person name="Chang Y.J."/>
            <person name="Jeffries C.D."/>
            <person name="Munk C."/>
            <person name="Kiss H."/>
            <person name="Chain P."/>
            <person name="Han C."/>
            <person name="Brettin T."/>
            <person name="Detter J.C."/>
            <person name="Schuler E."/>
            <person name="Goker M."/>
            <person name="Rohde M."/>
            <person name="Bristow J."/>
            <person name="Eisen J.A."/>
            <person name="Markowitz V."/>
            <person name="Hugenholtz P."/>
            <person name="Kyrpides N.C."/>
            <person name="Klenk H.P."/>
        </authorList>
    </citation>
    <scope>NUCLEOTIDE SEQUENCE [LARGE SCALE GENOMIC DNA]</scope>
    <source>
        <strain evidence="9">ATCC 49802 / DSM 20745 / S 6022</strain>
    </source>
</reference>
<evidence type="ECO:0000256" key="5">
    <source>
        <dbReference type="HAMAP-Rule" id="MF_00291"/>
    </source>
</evidence>
<dbReference type="RefSeq" id="WP_012872214.1">
    <property type="nucleotide sequence ID" value="NC_013523.1"/>
</dbReference>
<dbReference type="InterPro" id="IPR005706">
    <property type="entry name" value="Ribosomal_uS2_bac/mit/plastid"/>
</dbReference>
<dbReference type="GO" id="GO:0006412">
    <property type="term" value="P:translation"/>
    <property type="evidence" value="ECO:0007669"/>
    <property type="project" value="UniProtKB-UniRule"/>
</dbReference>
<dbReference type="PANTHER" id="PTHR12534:SF0">
    <property type="entry name" value="SMALL RIBOSOMAL SUBUNIT PROTEIN US2M"/>
    <property type="match status" value="1"/>
</dbReference>
<dbReference type="KEGG" id="sti:Sthe_1734"/>
<dbReference type="InParanoid" id="D1C4K1"/>
<keyword evidence="3 5" id="KW-0687">Ribonucleoprotein</keyword>
<dbReference type="GO" id="GO:0022627">
    <property type="term" value="C:cytosolic small ribosomal subunit"/>
    <property type="evidence" value="ECO:0007669"/>
    <property type="project" value="TreeGrafter"/>
</dbReference>